<reference evidence="1 2" key="1">
    <citation type="submission" date="2021-10" db="EMBL/GenBank/DDBJ databases">
        <authorList>
            <person name="Lavering E.D."/>
            <person name="James R."/>
            <person name="Fairhom J.D."/>
            <person name="Ogilvie B.H."/>
            <person name="Thurgood T.L."/>
            <person name="Robison R.A."/>
            <person name="Grose J.H."/>
        </authorList>
    </citation>
    <scope>NUCLEOTIDE SEQUENCE [LARGE SCALE GENOMIC DNA]</scope>
</reference>
<protein>
    <submittedName>
        <fullName evidence="1">Uncharacterized protein</fullName>
    </submittedName>
</protein>
<proteinExistence type="predicted"/>
<organism evidence="1 2">
    <name type="scientific">Bacillus phage vB_BanS_Chewbecca</name>
    <dbReference type="NCBI Taxonomy" id="2894786"/>
    <lineage>
        <taxon>Viruses</taxon>
        <taxon>Duplodnaviria</taxon>
        <taxon>Heunggongvirae</taxon>
        <taxon>Uroviricota</taxon>
        <taxon>Caudoviricetes</taxon>
        <taxon>Joanripponvirinae</taxon>
        <taxon>Tsamsavirus</taxon>
        <taxon>Tsamsavirus chewbecca</taxon>
    </lineage>
</organism>
<evidence type="ECO:0000313" key="2">
    <source>
        <dbReference type="Proteomes" id="UP000827751"/>
    </source>
</evidence>
<keyword evidence="2" id="KW-1185">Reference proteome</keyword>
<dbReference type="EMBL" id="OK499972">
    <property type="protein sequence ID" value="UGO46136.1"/>
    <property type="molecule type" value="Genomic_DNA"/>
</dbReference>
<dbReference type="Proteomes" id="UP000827751">
    <property type="component" value="Segment"/>
</dbReference>
<sequence>MKQKFEVGEIIFVKADLTPGNLYESEDRSGGTYWSRSHKPFGGKFGVVVEYNRRGYKLRFGADIDQTNIYYDEMLEAFVDTLKDGDSVTQDVEKLVRHLEIHNIQRIIDNGLEKGMYKRNPEGFQKLVDTYKELSEK</sequence>
<accession>A0AAE8YNW9</accession>
<name>A0AAE8YNW9_9CAUD</name>
<evidence type="ECO:0000313" key="1">
    <source>
        <dbReference type="EMBL" id="UGO46136.1"/>
    </source>
</evidence>
<gene>
    <name evidence="1" type="ORF">CHEWBECCA_53</name>
</gene>